<dbReference type="SMART" id="SM00239">
    <property type="entry name" value="C2"/>
    <property type="match status" value="1"/>
</dbReference>
<proteinExistence type="predicted"/>
<dbReference type="Gene3D" id="2.60.40.150">
    <property type="entry name" value="C2 domain"/>
    <property type="match status" value="2"/>
</dbReference>
<feature type="region of interest" description="Disordered" evidence="1">
    <location>
        <begin position="374"/>
        <end position="394"/>
    </location>
</feature>
<dbReference type="PROSITE" id="PS50004">
    <property type="entry name" value="C2"/>
    <property type="match status" value="2"/>
</dbReference>
<reference evidence="4 5" key="1">
    <citation type="submission" date="2020-02" db="EMBL/GenBank/DDBJ databases">
        <authorList>
            <person name="Ferguson B K."/>
        </authorList>
    </citation>
    <scope>NUCLEOTIDE SEQUENCE [LARGE SCALE GENOMIC DNA]</scope>
</reference>
<evidence type="ECO:0000256" key="1">
    <source>
        <dbReference type="SAM" id="MobiDB-lite"/>
    </source>
</evidence>
<feature type="region of interest" description="Disordered" evidence="1">
    <location>
        <begin position="129"/>
        <end position="182"/>
    </location>
</feature>
<dbReference type="InterPro" id="IPR000008">
    <property type="entry name" value="C2_dom"/>
</dbReference>
<feature type="region of interest" description="Disordered" evidence="1">
    <location>
        <begin position="329"/>
        <end position="360"/>
    </location>
</feature>
<protein>
    <recommendedName>
        <fullName evidence="3">C2 domain-containing protein</fullName>
    </recommendedName>
</protein>
<feature type="compositionally biased region" description="Polar residues" evidence="1">
    <location>
        <begin position="381"/>
        <end position="394"/>
    </location>
</feature>
<evidence type="ECO:0000259" key="3">
    <source>
        <dbReference type="PROSITE" id="PS50004"/>
    </source>
</evidence>
<dbReference type="SUPFAM" id="SSF49562">
    <property type="entry name" value="C2 domain (Calcium/lipid-binding domain, CaLB)"/>
    <property type="match status" value="2"/>
</dbReference>
<dbReference type="PANTHER" id="PTHR46129">
    <property type="entry name" value="SYNAPTOTAGMIN 14, ISOFORM D"/>
    <property type="match status" value="1"/>
</dbReference>
<dbReference type="EMBL" id="CADCXV010000860">
    <property type="protein sequence ID" value="CAB0037576.1"/>
    <property type="molecule type" value="Genomic_DNA"/>
</dbReference>
<accession>A0A6H5ILB4</accession>
<dbReference type="PANTHER" id="PTHR46129:SF2">
    <property type="entry name" value="SYNAPTOTAGMIN 14, ISOFORM D"/>
    <property type="match status" value="1"/>
</dbReference>
<feature type="region of interest" description="Disordered" evidence="1">
    <location>
        <begin position="526"/>
        <end position="569"/>
    </location>
</feature>
<keyword evidence="2" id="KW-0812">Transmembrane</keyword>
<dbReference type="InterPro" id="IPR035892">
    <property type="entry name" value="C2_domain_sf"/>
</dbReference>
<evidence type="ECO:0000313" key="5">
    <source>
        <dbReference type="Proteomes" id="UP000479190"/>
    </source>
</evidence>
<sequence length="649" mass="73570">MTLYWGRLLVQNVSKRGFHTSMCRPMFHEFPDKDGQQLKSKEEREWEKWSLKNKLRLEYNLFKEGIKETYRNYISEFKRGPMIIVHPHEVDVLMRFTGQPEDKDKWIVTVDQDHEMGYSSANSSSEFVENEAFDGKSRRRRRVSSGARSRHDRKRERRRKRKHERAQWCSSRANSSRHGVTRRSIRGRLSAARSVLCIRARALETTAFLGACLGFVVLLMVVGLYLTRKWYYTTTPVTTSATTLFGGVCVPLCEANGVVPAIQNIGNGYAFGDLETSSDSEEDALRRLGCRNPLPPDTLTIQAEDGLANFQDAATLSCNNNCLEERESEQQQQLQQQHQQQQQQRHHLQHHNQQQLHHQQQCIVDVGSSAVTLDHADDISPTPSDENVPTSPTDTIASLAMSTDEVATLEVAFLYDAPMREMTIHVLQGRNYPAGIGGSQVRLVLLPSKKQRRKTRVRQGSSPQYMESFLLPRVNPEDVNAMGVRVRVYLWSGRMRRERLLGEARVSFDRMNLRLETTLWLALQPPPTSSAQDWGTTASLTRSDSTGSQQSVQSYALPQTPPYGSSMKGGSTSELLLGLTYNGVTGRLSVEIIKGSHFRTTDTKPPDTYVKLALVDANGHEMGRAKTGLRRAQPNPLYKETFIFQVRTL</sequence>
<keyword evidence="5" id="KW-1185">Reference proteome</keyword>
<evidence type="ECO:0000313" key="4">
    <source>
        <dbReference type="EMBL" id="CAB0037576.1"/>
    </source>
</evidence>
<dbReference type="InterPro" id="IPR043541">
    <property type="entry name" value="SYT14/14L/16"/>
</dbReference>
<feature type="compositionally biased region" description="Basic residues" evidence="1">
    <location>
        <begin position="137"/>
        <end position="164"/>
    </location>
</feature>
<feature type="compositionally biased region" description="Polar residues" evidence="1">
    <location>
        <begin position="529"/>
        <end position="557"/>
    </location>
</feature>
<keyword evidence="2" id="KW-0472">Membrane</keyword>
<dbReference type="CDD" id="cd08389">
    <property type="entry name" value="C2A_Synaptotagmin-14_16"/>
    <property type="match status" value="1"/>
</dbReference>
<feature type="compositionally biased region" description="Low complexity" evidence="1">
    <location>
        <begin position="330"/>
        <end position="343"/>
    </location>
</feature>
<gene>
    <name evidence="4" type="ORF">TBRA_LOCUS9400</name>
</gene>
<dbReference type="GO" id="GO:0005543">
    <property type="term" value="F:phospholipid binding"/>
    <property type="evidence" value="ECO:0007669"/>
    <property type="project" value="TreeGrafter"/>
</dbReference>
<dbReference type="OrthoDB" id="5978493at2759"/>
<organism evidence="4 5">
    <name type="scientific">Trichogramma brassicae</name>
    <dbReference type="NCBI Taxonomy" id="86971"/>
    <lineage>
        <taxon>Eukaryota</taxon>
        <taxon>Metazoa</taxon>
        <taxon>Ecdysozoa</taxon>
        <taxon>Arthropoda</taxon>
        <taxon>Hexapoda</taxon>
        <taxon>Insecta</taxon>
        <taxon>Pterygota</taxon>
        <taxon>Neoptera</taxon>
        <taxon>Endopterygota</taxon>
        <taxon>Hymenoptera</taxon>
        <taxon>Apocrita</taxon>
        <taxon>Proctotrupomorpha</taxon>
        <taxon>Chalcidoidea</taxon>
        <taxon>Trichogrammatidae</taxon>
        <taxon>Trichogramma</taxon>
    </lineage>
</organism>
<evidence type="ECO:0000256" key="2">
    <source>
        <dbReference type="SAM" id="Phobius"/>
    </source>
</evidence>
<dbReference type="Pfam" id="PF00168">
    <property type="entry name" value="C2"/>
    <property type="match status" value="2"/>
</dbReference>
<feature type="domain" description="C2" evidence="3">
    <location>
        <begin position="405"/>
        <end position="521"/>
    </location>
</feature>
<dbReference type="Proteomes" id="UP000479190">
    <property type="component" value="Unassembled WGS sequence"/>
</dbReference>
<dbReference type="AlphaFoldDB" id="A0A6H5ILB4"/>
<keyword evidence="2" id="KW-1133">Transmembrane helix</keyword>
<feature type="compositionally biased region" description="Polar residues" evidence="1">
    <location>
        <begin position="168"/>
        <end position="178"/>
    </location>
</feature>
<feature type="domain" description="C2" evidence="3">
    <location>
        <begin position="571"/>
        <end position="649"/>
    </location>
</feature>
<feature type="transmembrane region" description="Helical" evidence="2">
    <location>
        <begin position="207"/>
        <end position="226"/>
    </location>
</feature>
<feature type="compositionally biased region" description="Low complexity" evidence="1">
    <location>
        <begin position="351"/>
        <end position="360"/>
    </location>
</feature>
<name>A0A6H5ILB4_9HYME</name>